<reference evidence="13" key="2">
    <citation type="submission" date="2015-01" db="EMBL/GenBank/DDBJ databases">
        <title>Evolutionary Origins and Diversification of the Mycorrhizal Mutualists.</title>
        <authorList>
            <consortium name="DOE Joint Genome Institute"/>
            <consortium name="Mycorrhizal Genomics Consortium"/>
            <person name="Kohler A."/>
            <person name="Kuo A."/>
            <person name="Nagy L.G."/>
            <person name="Floudas D."/>
            <person name="Copeland A."/>
            <person name="Barry K.W."/>
            <person name="Cichocki N."/>
            <person name="Veneault-Fourrey C."/>
            <person name="LaButti K."/>
            <person name="Lindquist E.A."/>
            <person name="Lipzen A."/>
            <person name="Lundell T."/>
            <person name="Morin E."/>
            <person name="Murat C."/>
            <person name="Riley R."/>
            <person name="Ohm R."/>
            <person name="Sun H."/>
            <person name="Tunlid A."/>
            <person name="Henrissat B."/>
            <person name="Grigoriev I.V."/>
            <person name="Hibbett D.S."/>
            <person name="Martin F."/>
        </authorList>
    </citation>
    <scope>NUCLEOTIDE SEQUENCE [LARGE SCALE GENOMIC DNA]</scope>
    <source>
        <strain evidence="13">ATCC 200175</strain>
    </source>
</reference>
<evidence type="ECO:0000256" key="5">
    <source>
        <dbReference type="ARBA" id="ARBA00022679"/>
    </source>
</evidence>
<dbReference type="GO" id="GO:0004048">
    <property type="term" value="F:anthranilate phosphoribosyltransferase activity"/>
    <property type="evidence" value="ECO:0007669"/>
    <property type="project" value="UniProtKB-EC"/>
</dbReference>
<feature type="domain" description="Glycosyl transferase family 3" evidence="10">
    <location>
        <begin position="89"/>
        <end position="343"/>
    </location>
</feature>
<evidence type="ECO:0000256" key="4">
    <source>
        <dbReference type="ARBA" id="ARBA00022676"/>
    </source>
</evidence>
<dbReference type="NCBIfam" id="TIGR01245">
    <property type="entry name" value="trpD"/>
    <property type="match status" value="1"/>
</dbReference>
<dbReference type="SUPFAM" id="SSF52418">
    <property type="entry name" value="Nucleoside phosphorylase/phosphoribosyltransferase catalytic domain"/>
    <property type="match status" value="1"/>
</dbReference>
<gene>
    <name evidence="12" type="ORF">PAXINDRAFT_169380</name>
</gene>
<evidence type="ECO:0000313" key="12">
    <source>
        <dbReference type="EMBL" id="KIJ14975.1"/>
    </source>
</evidence>
<dbReference type="Pfam" id="PF00591">
    <property type="entry name" value="Glycos_transf_3"/>
    <property type="match status" value="1"/>
</dbReference>
<dbReference type="FunFam" id="3.40.1030.10:FF:000002">
    <property type="entry name" value="Anthranilate phosphoribosyltransferase"/>
    <property type="match status" value="1"/>
</dbReference>
<dbReference type="PANTHER" id="PTHR43285:SF2">
    <property type="entry name" value="ANTHRANILATE PHOSPHORIBOSYLTRANSFERASE"/>
    <property type="match status" value="1"/>
</dbReference>
<organism evidence="12 13">
    <name type="scientific">Paxillus involutus ATCC 200175</name>
    <dbReference type="NCBI Taxonomy" id="664439"/>
    <lineage>
        <taxon>Eukaryota</taxon>
        <taxon>Fungi</taxon>
        <taxon>Dikarya</taxon>
        <taxon>Basidiomycota</taxon>
        <taxon>Agaricomycotina</taxon>
        <taxon>Agaricomycetes</taxon>
        <taxon>Agaricomycetidae</taxon>
        <taxon>Boletales</taxon>
        <taxon>Paxilineae</taxon>
        <taxon>Paxillaceae</taxon>
        <taxon>Paxillus</taxon>
    </lineage>
</organism>
<dbReference type="Gene3D" id="3.40.1030.10">
    <property type="entry name" value="Nucleoside phosphorylase/phosphoribosyltransferase catalytic domain"/>
    <property type="match status" value="1"/>
</dbReference>
<dbReference type="Proteomes" id="UP000053647">
    <property type="component" value="Unassembled WGS sequence"/>
</dbReference>
<dbReference type="InterPro" id="IPR005940">
    <property type="entry name" value="Anthranilate_Pribosyl_Tfrase"/>
</dbReference>
<dbReference type="Pfam" id="PF02885">
    <property type="entry name" value="Glycos_trans_3N"/>
    <property type="match status" value="1"/>
</dbReference>
<evidence type="ECO:0000259" key="10">
    <source>
        <dbReference type="Pfam" id="PF00591"/>
    </source>
</evidence>
<keyword evidence="3" id="KW-0028">Amino-acid biosynthesis</keyword>
<dbReference type="HOGENOM" id="CLU_034315_2_1_1"/>
<evidence type="ECO:0000256" key="2">
    <source>
        <dbReference type="ARBA" id="ARBA00011948"/>
    </source>
</evidence>
<keyword evidence="7" id="KW-0057">Aromatic amino acid biosynthesis</keyword>
<dbReference type="GO" id="GO:0005829">
    <property type="term" value="C:cytosol"/>
    <property type="evidence" value="ECO:0007669"/>
    <property type="project" value="TreeGrafter"/>
</dbReference>
<keyword evidence="5 12" id="KW-0808">Transferase</keyword>
<evidence type="ECO:0000313" key="13">
    <source>
        <dbReference type="Proteomes" id="UP000053647"/>
    </source>
</evidence>
<evidence type="ECO:0000259" key="11">
    <source>
        <dbReference type="Pfam" id="PF02885"/>
    </source>
</evidence>
<dbReference type="InterPro" id="IPR017459">
    <property type="entry name" value="Glycosyl_Trfase_fam3_N_dom"/>
</dbReference>
<keyword evidence="6" id="KW-0822">Tryptophan biosynthesis</keyword>
<dbReference type="GO" id="GO:0000162">
    <property type="term" value="P:L-tryptophan biosynthetic process"/>
    <property type="evidence" value="ECO:0007669"/>
    <property type="project" value="UniProtKB-KW"/>
</dbReference>
<dbReference type="EMBL" id="KN819339">
    <property type="protein sequence ID" value="KIJ14975.1"/>
    <property type="molecule type" value="Genomic_DNA"/>
</dbReference>
<evidence type="ECO:0000256" key="7">
    <source>
        <dbReference type="ARBA" id="ARBA00023141"/>
    </source>
</evidence>
<evidence type="ECO:0000256" key="9">
    <source>
        <dbReference type="ARBA" id="ARBA00071401"/>
    </source>
</evidence>
<keyword evidence="13" id="KW-1185">Reference proteome</keyword>
<keyword evidence="4 12" id="KW-0328">Glycosyltransferase</keyword>
<dbReference type="OrthoDB" id="427800at2759"/>
<evidence type="ECO:0000256" key="8">
    <source>
        <dbReference type="ARBA" id="ARBA00061500"/>
    </source>
</evidence>
<proteinExistence type="inferred from homology"/>
<dbReference type="InterPro" id="IPR000312">
    <property type="entry name" value="Glycosyl_Trfase_fam3"/>
</dbReference>
<comment type="pathway">
    <text evidence="1">Amino-acid biosynthesis; L-tryptophan biosynthesis; L-tryptophan from chorismate: step 2/5.</text>
</comment>
<dbReference type="AlphaFoldDB" id="A0A0C9TGY4"/>
<feature type="domain" description="Glycosyl transferase family 3 N-terminal" evidence="11">
    <location>
        <begin position="11"/>
        <end position="76"/>
    </location>
</feature>
<evidence type="ECO:0000256" key="3">
    <source>
        <dbReference type="ARBA" id="ARBA00022605"/>
    </source>
</evidence>
<evidence type="ECO:0000256" key="1">
    <source>
        <dbReference type="ARBA" id="ARBA00004907"/>
    </source>
</evidence>
<accession>A0A0C9TGY4</accession>
<name>A0A0C9TGY4_PAXIN</name>
<dbReference type="EC" id="2.4.2.18" evidence="2"/>
<protein>
    <recommendedName>
        <fullName evidence="9">Anthranilate phosphoribosyltransferase</fullName>
        <ecNumber evidence="2">2.4.2.18</ecNumber>
    </recommendedName>
</protein>
<comment type="similarity">
    <text evidence="8">Belongs to the anthranilate phosphoribosyltransferase family.</text>
</comment>
<reference evidence="12 13" key="1">
    <citation type="submission" date="2014-06" db="EMBL/GenBank/DDBJ databases">
        <authorList>
            <consortium name="DOE Joint Genome Institute"/>
            <person name="Kuo A."/>
            <person name="Kohler A."/>
            <person name="Nagy L.G."/>
            <person name="Floudas D."/>
            <person name="Copeland A."/>
            <person name="Barry K.W."/>
            <person name="Cichocki N."/>
            <person name="Veneault-Fourrey C."/>
            <person name="LaButti K."/>
            <person name="Lindquist E.A."/>
            <person name="Lipzen A."/>
            <person name="Lundell T."/>
            <person name="Morin E."/>
            <person name="Murat C."/>
            <person name="Sun H."/>
            <person name="Tunlid A."/>
            <person name="Henrissat B."/>
            <person name="Grigoriev I.V."/>
            <person name="Hibbett D.S."/>
            <person name="Martin F."/>
            <person name="Nordberg H.P."/>
            <person name="Cantor M.N."/>
            <person name="Hua S.X."/>
        </authorList>
    </citation>
    <scope>NUCLEOTIDE SEQUENCE [LARGE SCALE GENOMIC DNA]</scope>
    <source>
        <strain evidence="12 13">ATCC 200175</strain>
    </source>
</reference>
<dbReference type="HAMAP" id="MF_00211">
    <property type="entry name" value="TrpD"/>
    <property type="match status" value="1"/>
</dbReference>
<dbReference type="InterPro" id="IPR035902">
    <property type="entry name" value="Nuc_phospho_transferase"/>
</dbReference>
<dbReference type="PANTHER" id="PTHR43285">
    <property type="entry name" value="ANTHRANILATE PHOSPHORIBOSYLTRANSFERASE"/>
    <property type="match status" value="1"/>
</dbReference>
<sequence length="368" mass="39314">MEEYTPDTFKALLAKLVKTPECFTPDDLRQALEHLFTPDAAHPTQIGAFLTAIHINQIERRPDTLAAAANVLRARALKAVIEDDDKDFVVDIVGTGGDGHDTFNVSTTAAVVAAGAGARVVKHGSAASTSKSGSADLLKRLECLFVAPTAGTAMPIARVPFTFILASHYHPALAAIAPYRKLLPFRTVFNIIGPLINPAHPRGMVLGVSERELGLPFAESLRDSGVVRALVVCGAEGLDEISCAGDTWVWELKDGNITETTLRPTDFGLPTHPLTSVSGGTVSQNAETFKALLTSGFEIPDELTPVLHFVLMNASALLVVAGIASDYEHGVRLARESMRSGAAWKALEVFREAGRAAMAKVENEEKLQ</sequence>
<dbReference type="Gene3D" id="1.20.970.10">
    <property type="entry name" value="Transferase, Pyrimidine Nucleoside Phosphorylase, Chain C"/>
    <property type="match status" value="1"/>
</dbReference>
<evidence type="ECO:0000256" key="6">
    <source>
        <dbReference type="ARBA" id="ARBA00022822"/>
    </source>
</evidence>